<keyword evidence="11" id="KW-1185">Reference proteome</keyword>
<dbReference type="PRINTS" id="PR00313">
    <property type="entry name" value="CABNDNGRPT"/>
</dbReference>
<sequence>MATTQEVAKLYIAFFNRAPDKGGLEFWTNSGMSAEALATEWLSGNYPEVTAKYPAGQDAATFINTIYMNVLGRPAEAGGLTFWVNALNSGGVTRDTAIVEIVKAAQGTDGVRLENLADVGLYWAENNNASSPDYFKALESVTAESGSVENAKHLIMTGTPVKPVEETGKTVVFVDDKVYTEVGTAKDDNFIVEIFKDKSSVDGKEGSDTLDFSQYYKDVGVTVNLAAGTAVENTTATSGIAAATPKMAVQWVENVVGTANDDVLTGDRNNNIIRLEGGEDVVNAGIGDDIIVAADMANVLASTINGGTGVDILRVLDSAINLTNTSMITSIEVLDVGYAKGDNGKPAAATITVAGTEAPGEGLTKFKKIMANSTPAKDRSNKELDDTILSTGNNLDLTGVELVGFEIVKVTTDGGTITIGADTFATVKQVIGKTDTKLALVGKDDDVFDLQVPKFTEIAQLLAPVDAAGNEIKATIIVNQSLVDTLDFVGDFSNVTLQLSGRAIDATDLGLSGFTAAPKAIVYGDAVDLKLTVAQAEALAAAGTEIIGSEGLFDSLTIEATVAGTPEDVDLTDLVLVAVEELILNEIENATLTDEVLTDVNNIAGDGSTETYLLNGNVAPALPVGAPIPPLDLTDTKLRDITGLGDSAAPTQEFLFDLGTMFGPIAAQNGAGVSSTPLSEIWGTVILDEAGSYDFSGIKDGEGPNGDGPLIVGSDGDDFITGSKTFKMEIDGGKGHDTIIGGDAVDTLNGGEGNDTINGGKGVDEITGGKGQDIMTGGADGDNFYFETGDTLATLTGVDIITDFKVGDTATVTDADILNFTLVTNSTNLAAAQAADATGNIFNYEALFASEASLSAAAMAALEEAYEDSGIGATDASKALVAQFTYGGKSYVAVDVLANLDKGTGTVEKSLTIDFVVKLDGVTDDLDVKNLAFDGVEAPAA</sequence>
<evidence type="ECO:0000256" key="3">
    <source>
        <dbReference type="ARBA" id="ARBA00022525"/>
    </source>
</evidence>
<feature type="domain" description="DUF4214" evidence="9">
    <location>
        <begin position="47"/>
        <end position="104"/>
    </location>
</feature>
<name>A0ABY3T0I4_9GAMM</name>
<dbReference type="RefSeq" id="WP_236498766.1">
    <property type="nucleotide sequence ID" value="NZ_CP091244.1"/>
</dbReference>
<organism evidence="10 11">
    <name type="scientific">Thiothrix winogradskyi</name>
    <dbReference type="NCBI Taxonomy" id="96472"/>
    <lineage>
        <taxon>Bacteria</taxon>
        <taxon>Pseudomonadati</taxon>
        <taxon>Pseudomonadota</taxon>
        <taxon>Gammaproteobacteria</taxon>
        <taxon>Thiotrichales</taxon>
        <taxon>Thiotrichaceae</taxon>
        <taxon>Thiothrix</taxon>
    </lineage>
</organism>
<keyword evidence="5" id="KW-0677">Repeat</keyword>
<dbReference type="Gene3D" id="2.150.10.10">
    <property type="entry name" value="Serralysin-like metalloprotease, C-terminal"/>
    <property type="match status" value="2"/>
</dbReference>
<evidence type="ECO:0000259" key="9">
    <source>
        <dbReference type="Pfam" id="PF13946"/>
    </source>
</evidence>
<protein>
    <submittedName>
        <fullName evidence="10">DUF4214 domain-containing protein</fullName>
    </submittedName>
</protein>
<gene>
    <name evidence="10" type="ORF">L2Y54_20785</name>
</gene>
<dbReference type="InterPro" id="IPR001343">
    <property type="entry name" value="Hemolysn_Ca-bd"/>
</dbReference>
<dbReference type="Pfam" id="PF00353">
    <property type="entry name" value="HemolysinCabind"/>
    <property type="match status" value="4"/>
</dbReference>
<proteinExistence type="predicted"/>
<dbReference type="Pfam" id="PF13946">
    <property type="entry name" value="DUF4214"/>
    <property type="match status" value="1"/>
</dbReference>
<evidence type="ECO:0000256" key="7">
    <source>
        <dbReference type="ARBA" id="ARBA00023026"/>
    </source>
</evidence>
<dbReference type="InterPro" id="IPR003995">
    <property type="entry name" value="RTX_toxin_determinant-A"/>
</dbReference>
<evidence type="ECO:0000256" key="4">
    <source>
        <dbReference type="ARBA" id="ARBA00022656"/>
    </source>
</evidence>
<dbReference type="PROSITE" id="PS00330">
    <property type="entry name" value="HEMOLYSIN_CALCIUM"/>
    <property type="match status" value="2"/>
</dbReference>
<evidence type="ECO:0000256" key="2">
    <source>
        <dbReference type="ARBA" id="ARBA00004613"/>
    </source>
</evidence>
<evidence type="ECO:0000313" key="11">
    <source>
        <dbReference type="Proteomes" id="UP001054801"/>
    </source>
</evidence>
<dbReference type="SUPFAM" id="SSF51120">
    <property type="entry name" value="beta-Roll"/>
    <property type="match status" value="2"/>
</dbReference>
<dbReference type="InterPro" id="IPR011049">
    <property type="entry name" value="Serralysin-like_metalloprot_C"/>
</dbReference>
<dbReference type="InterPro" id="IPR025282">
    <property type="entry name" value="DUF4214"/>
</dbReference>
<dbReference type="PANTHER" id="PTHR38340:SF1">
    <property type="entry name" value="S-LAYER PROTEIN"/>
    <property type="match status" value="1"/>
</dbReference>
<evidence type="ECO:0000256" key="8">
    <source>
        <dbReference type="ARBA" id="ARBA00023136"/>
    </source>
</evidence>
<accession>A0ABY3T0I4</accession>
<keyword evidence="3" id="KW-0964">Secreted</keyword>
<keyword evidence="7" id="KW-0843">Virulence</keyword>
<comment type="subcellular location">
    <subcellularLocation>
        <location evidence="1">Membrane</location>
    </subcellularLocation>
    <subcellularLocation>
        <location evidence="2">Secreted</location>
    </subcellularLocation>
</comment>
<dbReference type="InterPro" id="IPR050557">
    <property type="entry name" value="RTX_toxin/Mannuronan_C5-epim"/>
</dbReference>
<dbReference type="PANTHER" id="PTHR38340">
    <property type="entry name" value="S-LAYER PROTEIN"/>
    <property type="match status" value="1"/>
</dbReference>
<dbReference type="InterPro" id="IPR018511">
    <property type="entry name" value="Hemolysin-typ_Ca-bd_CS"/>
</dbReference>
<evidence type="ECO:0000256" key="5">
    <source>
        <dbReference type="ARBA" id="ARBA00022737"/>
    </source>
</evidence>
<evidence type="ECO:0000256" key="6">
    <source>
        <dbReference type="ARBA" id="ARBA00022837"/>
    </source>
</evidence>
<evidence type="ECO:0000313" key="10">
    <source>
        <dbReference type="EMBL" id="UJS24339.1"/>
    </source>
</evidence>
<keyword evidence="6" id="KW-0106">Calcium</keyword>
<dbReference type="Proteomes" id="UP001054801">
    <property type="component" value="Chromosome"/>
</dbReference>
<reference evidence="10" key="1">
    <citation type="journal article" date="2022" name="Microorganisms">
        <title>Two New Species of Filamentous Sulfur Bacteria of the Genus Thiothrix, Thiothrix winogradskyi sp. nov. and 'Candidatus Thiothrix sulfatifontis' sp. nov.</title>
        <authorList>
            <person name="Ravin N.V."/>
            <person name="Rossetti S."/>
            <person name="Beletsky A.V."/>
            <person name="Kadnikov V.V."/>
            <person name="Rudenko T.S."/>
            <person name="Smolyakov D.D."/>
            <person name="Moskvitina M.I."/>
            <person name="Gureeva M.V."/>
            <person name="Mardanov A.V."/>
            <person name="Grabovich M.Y."/>
        </authorList>
    </citation>
    <scope>NUCLEOTIDE SEQUENCE</scope>
    <source>
        <strain evidence="10">CT3</strain>
    </source>
</reference>
<evidence type="ECO:0000256" key="1">
    <source>
        <dbReference type="ARBA" id="ARBA00004370"/>
    </source>
</evidence>
<keyword evidence="8" id="KW-0472">Membrane</keyword>
<dbReference type="EMBL" id="CP091244">
    <property type="protein sequence ID" value="UJS24339.1"/>
    <property type="molecule type" value="Genomic_DNA"/>
</dbReference>
<dbReference type="PRINTS" id="PR01488">
    <property type="entry name" value="RTXTOXINA"/>
</dbReference>
<keyword evidence="4" id="KW-0800">Toxin</keyword>